<evidence type="ECO:0000256" key="2">
    <source>
        <dbReference type="SAM" id="MobiDB-lite"/>
    </source>
</evidence>
<dbReference type="OrthoDB" id="5242544at2"/>
<comment type="caution">
    <text evidence="4">The sequence shown here is derived from an EMBL/GenBank/DDBJ whole genome shotgun (WGS) entry which is preliminary data.</text>
</comment>
<feature type="compositionally biased region" description="Low complexity" evidence="2">
    <location>
        <begin position="156"/>
        <end position="170"/>
    </location>
</feature>
<dbReference type="InterPro" id="IPR000253">
    <property type="entry name" value="FHA_dom"/>
</dbReference>
<dbReference type="RefSeq" id="WP_021798552.1">
    <property type="nucleotide sequence ID" value="NZ_ACVN02000282.1"/>
</dbReference>
<sequence length="170" mass="17115">MSGPATQVDGPVAVVVAGPVRHLLVAGSTIRIGRDPGCDIVVNSPPASRRHVRIGADRSGAVTIRDLGSANGGFVDGRRLDEFVVGDGAVLTLGAPDGPALTVTRTAGGAPRSSITPLATAPARPEPGTPARPCSSSPDGRCRAGRSPSAVPPRTPSSWTTRSSPGTMRA</sequence>
<feature type="domain" description="FHA" evidence="3">
    <location>
        <begin position="30"/>
        <end position="80"/>
    </location>
</feature>
<gene>
    <name evidence="4" type="ORF">HMPREF0682_0241</name>
</gene>
<proteinExistence type="predicted"/>
<evidence type="ECO:0000313" key="4">
    <source>
        <dbReference type="EMBL" id="ERK51310.1"/>
    </source>
</evidence>
<dbReference type="GeneID" id="95359432"/>
<name>U2PL87_9ACTN</name>
<keyword evidence="5" id="KW-1185">Reference proteome</keyword>
<dbReference type="InterPro" id="IPR008984">
    <property type="entry name" value="SMAD_FHA_dom_sf"/>
</dbReference>
<dbReference type="PROSITE" id="PS50006">
    <property type="entry name" value="FHA_DOMAIN"/>
    <property type="match status" value="1"/>
</dbReference>
<feature type="region of interest" description="Disordered" evidence="2">
    <location>
        <begin position="96"/>
        <end position="170"/>
    </location>
</feature>
<organism evidence="4 5">
    <name type="scientific">Propionibacterium acidifaciens F0233</name>
    <dbReference type="NCBI Taxonomy" id="553198"/>
    <lineage>
        <taxon>Bacteria</taxon>
        <taxon>Bacillati</taxon>
        <taxon>Actinomycetota</taxon>
        <taxon>Actinomycetes</taxon>
        <taxon>Propionibacteriales</taxon>
        <taxon>Propionibacteriaceae</taxon>
        <taxon>Propionibacterium</taxon>
    </lineage>
</organism>
<dbReference type="Proteomes" id="UP000017052">
    <property type="component" value="Unassembled WGS sequence"/>
</dbReference>
<dbReference type="SMART" id="SM00240">
    <property type="entry name" value="FHA"/>
    <property type="match status" value="1"/>
</dbReference>
<keyword evidence="1" id="KW-0597">Phosphoprotein</keyword>
<dbReference type="AlphaFoldDB" id="U2PL87"/>
<accession>U2PL87</accession>
<evidence type="ECO:0000256" key="1">
    <source>
        <dbReference type="ARBA" id="ARBA00022553"/>
    </source>
</evidence>
<dbReference type="Gene3D" id="2.60.200.20">
    <property type="match status" value="1"/>
</dbReference>
<protein>
    <submittedName>
        <fullName evidence="4">FHA domain protein</fullName>
    </submittedName>
</protein>
<dbReference type="Pfam" id="PF00498">
    <property type="entry name" value="FHA"/>
    <property type="match status" value="1"/>
</dbReference>
<reference evidence="4" key="1">
    <citation type="submission" date="2013-08" db="EMBL/GenBank/DDBJ databases">
        <authorList>
            <person name="Durkin A.S."/>
            <person name="Haft D.R."/>
            <person name="McCorrison J."/>
            <person name="Torralba M."/>
            <person name="Gillis M."/>
            <person name="Haft D.H."/>
            <person name="Methe B."/>
            <person name="Sutton G."/>
            <person name="Nelson K.E."/>
        </authorList>
    </citation>
    <scope>NUCLEOTIDE SEQUENCE [LARGE SCALE GENOMIC DNA]</scope>
    <source>
        <strain evidence="4">F0233</strain>
    </source>
</reference>
<dbReference type="SUPFAM" id="SSF49879">
    <property type="entry name" value="SMAD/FHA domain"/>
    <property type="match status" value="1"/>
</dbReference>
<evidence type="ECO:0000259" key="3">
    <source>
        <dbReference type="PROSITE" id="PS50006"/>
    </source>
</evidence>
<dbReference type="EMBL" id="ACVN02000282">
    <property type="protein sequence ID" value="ERK51310.1"/>
    <property type="molecule type" value="Genomic_DNA"/>
</dbReference>
<evidence type="ECO:0000313" key="5">
    <source>
        <dbReference type="Proteomes" id="UP000017052"/>
    </source>
</evidence>